<protein>
    <submittedName>
        <fullName evidence="3">Fis family transcriptional regulator</fullName>
    </submittedName>
</protein>
<dbReference type="PROSITE" id="PS01009">
    <property type="entry name" value="CRISP_1"/>
    <property type="match status" value="1"/>
</dbReference>
<dbReference type="PRINTS" id="PR00837">
    <property type="entry name" value="V5TPXLIKE"/>
</dbReference>
<comment type="caution">
    <text evidence="3">The sequence shown here is derived from an EMBL/GenBank/DDBJ whole genome shotgun (WGS) entry which is preliminary data.</text>
</comment>
<feature type="chain" id="PRO_5031352339" evidence="1">
    <location>
        <begin position="32"/>
        <end position="229"/>
    </location>
</feature>
<dbReference type="InterPro" id="IPR001283">
    <property type="entry name" value="CRISP-related"/>
</dbReference>
<feature type="signal peptide" evidence="1">
    <location>
        <begin position="1"/>
        <end position="31"/>
    </location>
</feature>
<gene>
    <name evidence="3" type="ORF">HHL08_05590</name>
</gene>
<dbReference type="Pfam" id="PF00188">
    <property type="entry name" value="CAP"/>
    <property type="match status" value="1"/>
</dbReference>
<evidence type="ECO:0000256" key="1">
    <source>
        <dbReference type="SAM" id="SignalP"/>
    </source>
</evidence>
<dbReference type="PANTHER" id="PTHR10334">
    <property type="entry name" value="CYSTEINE-RICH SECRETORY PROTEIN-RELATED"/>
    <property type="match status" value="1"/>
</dbReference>
<sequence>MAGGSPKAFLRASLWAAMLPVLLVTPTGVQAASDSDGASAPKAGAASAAMPAAYYGMAEAARGDRLLRAVMMDAHNGERVALGLPPLDWDDALAADAARYAGEMARSGVFRHSSRAGRAIPSGENLWMGPRRLYGYQAMVGSFLDEKRFTRIAGKLPDLSSTGRWQDVGHYSQMIWRGTRKIGCALGEGGDADYLVCRYFPAGNAFGRGPMDADDAAPMAETQVASVAQ</sequence>
<evidence type="ECO:0000313" key="4">
    <source>
        <dbReference type="Proteomes" id="UP000519023"/>
    </source>
</evidence>
<keyword evidence="4" id="KW-1185">Reference proteome</keyword>
<dbReference type="SUPFAM" id="SSF55797">
    <property type="entry name" value="PR-1-like"/>
    <property type="match status" value="1"/>
</dbReference>
<evidence type="ECO:0000259" key="2">
    <source>
        <dbReference type="SMART" id="SM00198"/>
    </source>
</evidence>
<dbReference type="InterPro" id="IPR035940">
    <property type="entry name" value="CAP_sf"/>
</dbReference>
<keyword evidence="1" id="KW-0732">Signal</keyword>
<dbReference type="Proteomes" id="UP000519023">
    <property type="component" value="Unassembled WGS sequence"/>
</dbReference>
<dbReference type="GO" id="GO:0005576">
    <property type="term" value="C:extracellular region"/>
    <property type="evidence" value="ECO:0007669"/>
    <property type="project" value="InterPro"/>
</dbReference>
<reference evidence="3 4" key="1">
    <citation type="submission" date="2020-04" db="EMBL/GenBank/DDBJ databases">
        <title>Sphingobium sp. AR-3-1 isolated from Arctic soil.</title>
        <authorList>
            <person name="Dahal R.H."/>
            <person name="Chaudhary D.K."/>
        </authorList>
    </citation>
    <scope>NUCLEOTIDE SEQUENCE [LARGE SCALE GENOMIC DNA]</scope>
    <source>
        <strain evidence="3 4">AR-3-1</strain>
    </source>
</reference>
<accession>A0A7X9WTG0</accession>
<name>A0A7X9WTG0_9SPHN</name>
<dbReference type="SMART" id="SM00198">
    <property type="entry name" value="SCP"/>
    <property type="match status" value="1"/>
</dbReference>
<feature type="domain" description="SCP" evidence="2">
    <location>
        <begin position="66"/>
        <end position="207"/>
    </location>
</feature>
<dbReference type="Gene3D" id="3.40.33.10">
    <property type="entry name" value="CAP"/>
    <property type="match status" value="1"/>
</dbReference>
<dbReference type="AlphaFoldDB" id="A0A7X9WTG0"/>
<dbReference type="InterPro" id="IPR014044">
    <property type="entry name" value="CAP_dom"/>
</dbReference>
<dbReference type="EMBL" id="JABBFV010000003">
    <property type="protein sequence ID" value="NML09621.1"/>
    <property type="molecule type" value="Genomic_DNA"/>
</dbReference>
<organism evidence="3 4">
    <name type="scientific">Sphingobium psychrophilum</name>
    <dbReference type="NCBI Taxonomy" id="2728834"/>
    <lineage>
        <taxon>Bacteria</taxon>
        <taxon>Pseudomonadati</taxon>
        <taxon>Pseudomonadota</taxon>
        <taxon>Alphaproteobacteria</taxon>
        <taxon>Sphingomonadales</taxon>
        <taxon>Sphingomonadaceae</taxon>
        <taxon>Sphingobium</taxon>
    </lineage>
</organism>
<evidence type="ECO:0000313" key="3">
    <source>
        <dbReference type="EMBL" id="NML09621.1"/>
    </source>
</evidence>
<dbReference type="InterPro" id="IPR018244">
    <property type="entry name" value="Allrgn_V5/Tpx1_CS"/>
</dbReference>
<proteinExistence type="predicted"/>